<feature type="region of interest" description="Disordered" evidence="1">
    <location>
        <begin position="81"/>
        <end position="102"/>
    </location>
</feature>
<evidence type="ECO:0000313" key="3">
    <source>
        <dbReference type="Proteomes" id="UP000007115"/>
    </source>
</evidence>
<dbReference type="AlphaFoldDB" id="G9MZB2"/>
<name>G9MZB2_HYPVG</name>
<dbReference type="EMBL" id="ABDF02000081">
    <property type="protein sequence ID" value="EHK19969.1"/>
    <property type="molecule type" value="Genomic_DNA"/>
</dbReference>
<gene>
    <name evidence="2" type="ORF">TRIVIDRAFT_68553</name>
</gene>
<dbReference type="InParanoid" id="G9MZB2"/>
<keyword evidence="3" id="KW-1185">Reference proteome</keyword>
<evidence type="ECO:0000313" key="2">
    <source>
        <dbReference type="EMBL" id="EHK19969.1"/>
    </source>
</evidence>
<organism evidence="2 3">
    <name type="scientific">Hypocrea virens (strain Gv29-8 / FGSC 10586)</name>
    <name type="common">Gliocladium virens</name>
    <name type="synonym">Trichoderma virens</name>
    <dbReference type="NCBI Taxonomy" id="413071"/>
    <lineage>
        <taxon>Eukaryota</taxon>
        <taxon>Fungi</taxon>
        <taxon>Dikarya</taxon>
        <taxon>Ascomycota</taxon>
        <taxon>Pezizomycotina</taxon>
        <taxon>Sordariomycetes</taxon>
        <taxon>Hypocreomycetidae</taxon>
        <taxon>Hypocreales</taxon>
        <taxon>Hypocreaceae</taxon>
        <taxon>Trichoderma</taxon>
    </lineage>
</organism>
<evidence type="ECO:0000256" key="1">
    <source>
        <dbReference type="SAM" id="MobiDB-lite"/>
    </source>
</evidence>
<reference evidence="2 3" key="1">
    <citation type="journal article" date="2011" name="Genome Biol.">
        <title>Comparative genome sequence analysis underscores mycoparasitism as the ancestral life style of Trichoderma.</title>
        <authorList>
            <person name="Kubicek C.P."/>
            <person name="Herrera-Estrella A."/>
            <person name="Seidl-Seiboth V."/>
            <person name="Martinez D.A."/>
            <person name="Druzhinina I.S."/>
            <person name="Thon M."/>
            <person name="Zeilinger S."/>
            <person name="Casas-Flores S."/>
            <person name="Horwitz B.A."/>
            <person name="Mukherjee P.K."/>
            <person name="Mukherjee M."/>
            <person name="Kredics L."/>
            <person name="Alcaraz L.D."/>
            <person name="Aerts A."/>
            <person name="Antal Z."/>
            <person name="Atanasova L."/>
            <person name="Cervantes-Badillo M.G."/>
            <person name="Challacombe J."/>
            <person name="Chertkov O."/>
            <person name="McCluskey K."/>
            <person name="Coulpier F."/>
            <person name="Deshpande N."/>
            <person name="von Doehren H."/>
            <person name="Ebbole D.J."/>
            <person name="Esquivel-Naranjo E.U."/>
            <person name="Fekete E."/>
            <person name="Flipphi M."/>
            <person name="Glaser F."/>
            <person name="Gomez-Rodriguez E.Y."/>
            <person name="Gruber S."/>
            <person name="Han C."/>
            <person name="Henrissat B."/>
            <person name="Hermosa R."/>
            <person name="Hernandez-Onate M."/>
            <person name="Karaffa L."/>
            <person name="Kosti I."/>
            <person name="Le Crom S."/>
            <person name="Lindquist E."/>
            <person name="Lucas S."/>
            <person name="Luebeck M."/>
            <person name="Luebeck P.S."/>
            <person name="Margeot A."/>
            <person name="Metz B."/>
            <person name="Misra M."/>
            <person name="Nevalainen H."/>
            <person name="Omann M."/>
            <person name="Packer N."/>
            <person name="Perrone G."/>
            <person name="Uresti-Rivera E.E."/>
            <person name="Salamov A."/>
            <person name="Schmoll M."/>
            <person name="Seiboth B."/>
            <person name="Shapiro H."/>
            <person name="Sukno S."/>
            <person name="Tamayo-Ramos J.A."/>
            <person name="Tisch D."/>
            <person name="Wiest A."/>
            <person name="Wilkinson H.H."/>
            <person name="Zhang M."/>
            <person name="Coutinho P.M."/>
            <person name="Kenerley C.M."/>
            <person name="Monte E."/>
            <person name="Baker S.E."/>
            <person name="Grigoriev I.V."/>
        </authorList>
    </citation>
    <scope>NUCLEOTIDE SEQUENCE [LARGE SCALE GENOMIC DNA]</scope>
    <source>
        <strain evidence="3">Gv29-8 / FGSC 10586</strain>
    </source>
</reference>
<dbReference type="OrthoDB" id="7130006at2759"/>
<proteinExistence type="predicted"/>
<dbReference type="VEuPathDB" id="FungiDB:TRIVIDRAFT_68553"/>
<dbReference type="RefSeq" id="XP_013954168.1">
    <property type="nucleotide sequence ID" value="XM_014098693.1"/>
</dbReference>
<dbReference type="HOGENOM" id="CLU_2277883_0_0_1"/>
<dbReference type="Proteomes" id="UP000007115">
    <property type="component" value="Unassembled WGS sequence"/>
</dbReference>
<comment type="caution">
    <text evidence="2">The sequence shown here is derived from an EMBL/GenBank/DDBJ whole genome shotgun (WGS) entry which is preliminary data.</text>
</comment>
<sequence>MPNDIGLVLYENAIGQLNPLGQTGLRYNYTRPRTDAPMLFSGFKYNVQSWPRALAETVANLVLYRTSHKRSPIGIQVIGGHFASSEGEPDKPKKSRVWPNSK</sequence>
<accession>G9MZB2</accession>
<dbReference type="GeneID" id="25797117"/>
<protein>
    <submittedName>
        <fullName evidence="2">Uncharacterized protein</fullName>
    </submittedName>
</protein>